<dbReference type="Proteomes" id="UP000008068">
    <property type="component" value="Unassembled WGS sequence"/>
</dbReference>
<accession>G0MWW1</accession>
<name>G0MWW1_CAEBE</name>
<evidence type="ECO:0000313" key="2">
    <source>
        <dbReference type="EMBL" id="EGT46369.1"/>
    </source>
</evidence>
<organism evidence="3">
    <name type="scientific">Caenorhabditis brenneri</name>
    <name type="common">Nematode worm</name>
    <dbReference type="NCBI Taxonomy" id="135651"/>
    <lineage>
        <taxon>Eukaryota</taxon>
        <taxon>Metazoa</taxon>
        <taxon>Ecdysozoa</taxon>
        <taxon>Nematoda</taxon>
        <taxon>Chromadorea</taxon>
        <taxon>Rhabditida</taxon>
        <taxon>Rhabditina</taxon>
        <taxon>Rhabditomorpha</taxon>
        <taxon>Rhabditoidea</taxon>
        <taxon>Rhabditidae</taxon>
        <taxon>Peloderinae</taxon>
        <taxon>Caenorhabditis</taxon>
    </lineage>
</organism>
<dbReference type="HOGENOM" id="CLU_3260997_0_0_1"/>
<dbReference type="EMBL" id="GL379817">
    <property type="protein sequence ID" value="EGT46369.1"/>
    <property type="molecule type" value="Genomic_DNA"/>
</dbReference>
<proteinExistence type="predicted"/>
<evidence type="ECO:0000256" key="1">
    <source>
        <dbReference type="SAM" id="MobiDB-lite"/>
    </source>
</evidence>
<keyword evidence="3" id="KW-1185">Reference proteome</keyword>
<evidence type="ECO:0000313" key="3">
    <source>
        <dbReference type="Proteomes" id="UP000008068"/>
    </source>
</evidence>
<gene>
    <name evidence="2" type="ORF">CAEBREN_14378</name>
</gene>
<protein>
    <submittedName>
        <fullName evidence="2">Uncharacterized protein</fullName>
    </submittedName>
</protein>
<reference evidence="3" key="1">
    <citation type="submission" date="2011-07" db="EMBL/GenBank/DDBJ databases">
        <authorList>
            <consortium name="Caenorhabditis brenneri Sequencing and Analysis Consortium"/>
            <person name="Wilson R.K."/>
        </authorList>
    </citation>
    <scope>NUCLEOTIDE SEQUENCE [LARGE SCALE GENOMIC DNA]</scope>
    <source>
        <strain evidence="3">PB2801</strain>
    </source>
</reference>
<sequence>MIRENRYQLVVLQTKKLSKKKTHDPTPATKPQTPQLHPHNKY</sequence>
<feature type="region of interest" description="Disordered" evidence="1">
    <location>
        <begin position="14"/>
        <end position="42"/>
    </location>
</feature>
<dbReference type="AlphaFoldDB" id="G0MWW1"/>
<dbReference type="InParanoid" id="G0MWW1"/>